<sequence>MDKKPNSRPSAISAFFQSIEAFENAMVPSLSYLAFRRDGVWHLFRGRINYNFSGYTREKFEVKTANILAGTMVVDGGPAEARKIVETLEEGALTIGRDRLLFEPQYGGGYASVHIPLIPEGAEKQFRMGLLQIRGSDQQGFLSHAPFDWELRAAATPFDGVGELLSALSIVHLPEQASLFEVMTFQIAAIDASSTVGGTKARLGISLAPRLDHAKASVGYRVISSGTVVARGRIAGSDLNWTSEAAREIAWTELEVPPAAVVQAFACYDGIAYQHWWLQDPQHSQNPRRAAFMRIDPGLTTLTSFLGEQPTKQARDLEFAVSWLLWLLGFSPAHIGANQKMSDAADILVTTPQGHFAVVECTTSVLKSGHKLSLLVERTELIRQALRQSNSQYFRVLPIIVTTKTREEIKAELDDARRSGIVVVTRDDLPLLIERTLLISDPDQIYVEAEQTLRESEAAPVIEPEFHLDV</sequence>
<evidence type="ECO:0000313" key="2">
    <source>
        <dbReference type="Proteomes" id="UP000018851"/>
    </source>
</evidence>
<dbReference type="PATRIC" id="fig|1123269.5.peg.3724"/>
<dbReference type="Proteomes" id="UP000018851">
    <property type="component" value="Chromosome"/>
</dbReference>
<protein>
    <submittedName>
        <fullName evidence="1">Uncharacterized protein</fullName>
    </submittedName>
</protein>
<dbReference type="AlphaFoldDB" id="W0AEG9"/>
<dbReference type="RefSeq" id="WP_025293642.1">
    <property type="nucleotide sequence ID" value="NZ_CP006644.1"/>
</dbReference>
<reference evidence="1 2" key="1">
    <citation type="submission" date="2013-07" db="EMBL/GenBank/DDBJ databases">
        <title>Completed genome of Sphingomonas sanxanigenens NX02.</title>
        <authorList>
            <person name="Ma T."/>
            <person name="Huang H."/>
            <person name="Wu M."/>
            <person name="Li X."/>
            <person name="Li G."/>
        </authorList>
    </citation>
    <scope>NUCLEOTIDE SEQUENCE [LARGE SCALE GENOMIC DNA]</scope>
    <source>
        <strain evidence="1 2">NX02</strain>
    </source>
</reference>
<proteinExistence type="predicted"/>
<dbReference type="eggNOG" id="ENOG5031QA0">
    <property type="taxonomic scope" value="Bacteria"/>
</dbReference>
<keyword evidence="2" id="KW-1185">Reference proteome</keyword>
<dbReference type="EMBL" id="CP006644">
    <property type="protein sequence ID" value="AHE55471.1"/>
    <property type="molecule type" value="Genomic_DNA"/>
</dbReference>
<organism evidence="1 2">
    <name type="scientific">Sphingomonas sanxanigenens DSM 19645 = NX02</name>
    <dbReference type="NCBI Taxonomy" id="1123269"/>
    <lineage>
        <taxon>Bacteria</taxon>
        <taxon>Pseudomonadati</taxon>
        <taxon>Pseudomonadota</taxon>
        <taxon>Alphaproteobacteria</taxon>
        <taxon>Sphingomonadales</taxon>
        <taxon>Sphingomonadaceae</taxon>
        <taxon>Sphingomonas</taxon>
    </lineage>
</organism>
<dbReference type="HOGENOM" id="CLU_573494_0_0_5"/>
<gene>
    <name evidence="1" type="ORF">NX02_19035</name>
</gene>
<name>W0AEG9_9SPHN</name>
<dbReference type="OrthoDB" id="8404698at2"/>
<dbReference type="KEGG" id="ssan:NX02_19035"/>
<accession>W0AEG9</accession>
<evidence type="ECO:0000313" key="1">
    <source>
        <dbReference type="EMBL" id="AHE55471.1"/>
    </source>
</evidence>
<dbReference type="STRING" id="1123269.NX02_19035"/>